<evidence type="ECO:0000256" key="3">
    <source>
        <dbReference type="ARBA" id="ARBA00022862"/>
    </source>
</evidence>
<dbReference type="SUPFAM" id="SSF52833">
    <property type="entry name" value="Thioredoxin-like"/>
    <property type="match status" value="1"/>
</dbReference>
<organism evidence="9 10">
    <name type="scientific">Mycena venus</name>
    <dbReference type="NCBI Taxonomy" id="2733690"/>
    <lineage>
        <taxon>Eukaryota</taxon>
        <taxon>Fungi</taxon>
        <taxon>Dikarya</taxon>
        <taxon>Basidiomycota</taxon>
        <taxon>Agaricomycotina</taxon>
        <taxon>Agaricomycetes</taxon>
        <taxon>Agaricomycetidae</taxon>
        <taxon>Agaricales</taxon>
        <taxon>Marasmiineae</taxon>
        <taxon>Mycenaceae</taxon>
        <taxon>Mycena</taxon>
    </lineage>
</organism>
<dbReference type="PANTHER" id="PTHR10430">
    <property type="entry name" value="PEROXIREDOXIN"/>
    <property type="match status" value="1"/>
</dbReference>
<evidence type="ECO:0000313" key="10">
    <source>
        <dbReference type="Proteomes" id="UP000620124"/>
    </source>
</evidence>
<dbReference type="EMBL" id="JACAZI010000034">
    <property type="protein sequence ID" value="KAF7329010.1"/>
    <property type="molecule type" value="Genomic_DNA"/>
</dbReference>
<dbReference type="GO" id="GO:0045454">
    <property type="term" value="P:cell redox homeostasis"/>
    <property type="evidence" value="ECO:0007669"/>
    <property type="project" value="TreeGrafter"/>
</dbReference>
<evidence type="ECO:0000256" key="1">
    <source>
        <dbReference type="ARBA" id="ARBA00010505"/>
    </source>
</evidence>
<dbReference type="Gene3D" id="3.40.30.10">
    <property type="entry name" value="Glutaredoxin"/>
    <property type="match status" value="1"/>
</dbReference>
<dbReference type="GO" id="GO:0034599">
    <property type="term" value="P:cellular response to oxidative stress"/>
    <property type="evidence" value="ECO:0007669"/>
    <property type="project" value="InterPro"/>
</dbReference>
<dbReference type="PROSITE" id="PS51352">
    <property type="entry name" value="THIOREDOXIN_2"/>
    <property type="match status" value="1"/>
</dbReference>
<dbReference type="PANTHER" id="PTHR10430:SF39">
    <property type="entry name" value="PEROXISOMAL MEMBRANE ASSOCIATED PROTEIN 20"/>
    <property type="match status" value="1"/>
</dbReference>
<dbReference type="InterPro" id="IPR036249">
    <property type="entry name" value="Thioredoxin-like_sf"/>
</dbReference>
<dbReference type="CDD" id="cd03013">
    <property type="entry name" value="PRX5_like"/>
    <property type="match status" value="1"/>
</dbReference>
<dbReference type="OrthoDB" id="1882547at2759"/>
<accession>A0A8H6WUT4</accession>
<keyword evidence="5 7" id="KW-0676">Redox-active center</keyword>
<dbReference type="InterPro" id="IPR013740">
    <property type="entry name" value="Redoxin"/>
</dbReference>
<dbReference type="Pfam" id="PF08534">
    <property type="entry name" value="Redoxin"/>
    <property type="match status" value="1"/>
</dbReference>
<evidence type="ECO:0000256" key="7">
    <source>
        <dbReference type="RuleBase" id="RU366011"/>
    </source>
</evidence>
<dbReference type="InterPro" id="IPR013766">
    <property type="entry name" value="Thioredoxin_domain"/>
</dbReference>
<evidence type="ECO:0000256" key="6">
    <source>
        <dbReference type="PIRSR" id="PIRSR637944-1"/>
    </source>
</evidence>
<proteinExistence type="inferred from homology"/>
<dbReference type="GO" id="GO:0005739">
    <property type="term" value="C:mitochondrion"/>
    <property type="evidence" value="ECO:0007669"/>
    <property type="project" value="TreeGrafter"/>
</dbReference>
<evidence type="ECO:0000256" key="5">
    <source>
        <dbReference type="ARBA" id="ARBA00023284"/>
    </source>
</evidence>
<dbReference type="GO" id="GO:0042744">
    <property type="term" value="P:hydrogen peroxide catabolic process"/>
    <property type="evidence" value="ECO:0007669"/>
    <property type="project" value="TreeGrafter"/>
</dbReference>
<keyword evidence="2 7" id="KW-0575">Peroxidase</keyword>
<name>A0A8H6WUT4_9AGAR</name>
<dbReference type="AlphaFoldDB" id="A0A8H6WUT4"/>
<protein>
    <submittedName>
        <fullName evidence="9">Peroxiredoxin</fullName>
    </submittedName>
</protein>
<dbReference type="GO" id="GO:0005777">
    <property type="term" value="C:peroxisome"/>
    <property type="evidence" value="ECO:0007669"/>
    <property type="project" value="TreeGrafter"/>
</dbReference>
<dbReference type="Proteomes" id="UP000620124">
    <property type="component" value="Unassembled WGS sequence"/>
</dbReference>
<keyword evidence="4 7" id="KW-0560">Oxidoreductase</keyword>
<feature type="active site" description="Cysteine sulfenic acid (-SOH) intermediate" evidence="6">
    <location>
        <position position="132"/>
    </location>
</feature>
<comment type="caution">
    <text evidence="9">The sequence shown here is derived from an EMBL/GenBank/DDBJ whole genome shotgun (WGS) entry which is preliminary data.</text>
</comment>
<evidence type="ECO:0000256" key="4">
    <source>
        <dbReference type="ARBA" id="ARBA00023002"/>
    </source>
</evidence>
<dbReference type="InterPro" id="IPR037944">
    <property type="entry name" value="PRX5-like"/>
</dbReference>
<dbReference type="GO" id="GO:0008379">
    <property type="term" value="F:thioredoxin peroxidase activity"/>
    <property type="evidence" value="ECO:0007669"/>
    <property type="project" value="InterPro"/>
</dbReference>
<gene>
    <name evidence="9" type="ORF">MVEN_02531100</name>
</gene>
<sequence length="245" mass="25903">MRPPASLTASLRVAASQRLRSVPKYPVLHRPCRNNAYPNTAIGTSKLIGRHSSLSYYSSCKTFMTSITEALRTIHSVATSAITPGHVETITPGSTLPSVTVKEDAADKPAPFEFPAGKHIIVGVPGAFTGTCHAQIPGYISQFDAFKAKGVEQIAVVAVNDVFVLKAWKENLAPGGTPVRFISDDSGAFSTALGLLFDATPVLGGVRSKRYVIVANGNKVETVAIEEVPSQLTVTDAKTILAQLG</sequence>
<dbReference type="GO" id="GO:0005829">
    <property type="term" value="C:cytosol"/>
    <property type="evidence" value="ECO:0007669"/>
    <property type="project" value="TreeGrafter"/>
</dbReference>
<feature type="domain" description="Thioredoxin" evidence="8">
    <location>
        <begin position="90"/>
        <end position="245"/>
    </location>
</feature>
<comment type="function">
    <text evidence="7">Thiol-specific peroxidase that catalyzes the reduction of hydrogen peroxide and organic hydroperoxides to water and alcohols, respectively. Plays a role in cell protection against oxidative stress by detoxifying peroxides.</text>
</comment>
<comment type="similarity">
    <text evidence="1 7">Belongs to the peroxiredoxin family. Prx5 subfamily.</text>
</comment>
<evidence type="ECO:0000259" key="8">
    <source>
        <dbReference type="PROSITE" id="PS51352"/>
    </source>
</evidence>
<evidence type="ECO:0000256" key="2">
    <source>
        <dbReference type="ARBA" id="ARBA00022559"/>
    </source>
</evidence>
<keyword evidence="10" id="KW-1185">Reference proteome</keyword>
<evidence type="ECO:0000313" key="9">
    <source>
        <dbReference type="EMBL" id="KAF7329010.1"/>
    </source>
</evidence>
<reference evidence="9" key="1">
    <citation type="submission" date="2020-05" db="EMBL/GenBank/DDBJ databases">
        <title>Mycena genomes resolve the evolution of fungal bioluminescence.</title>
        <authorList>
            <person name="Tsai I.J."/>
        </authorList>
    </citation>
    <scope>NUCLEOTIDE SEQUENCE</scope>
    <source>
        <strain evidence="9">CCC161011</strain>
    </source>
</reference>
<keyword evidence="3 7" id="KW-0049">Antioxidant</keyword>